<organism evidence="3 4">
    <name type="scientific">Xylaria arbuscula</name>
    <dbReference type="NCBI Taxonomy" id="114810"/>
    <lineage>
        <taxon>Eukaryota</taxon>
        <taxon>Fungi</taxon>
        <taxon>Dikarya</taxon>
        <taxon>Ascomycota</taxon>
        <taxon>Pezizomycotina</taxon>
        <taxon>Sordariomycetes</taxon>
        <taxon>Xylariomycetidae</taxon>
        <taxon>Xylariales</taxon>
        <taxon>Xylariaceae</taxon>
        <taxon>Xylaria</taxon>
    </lineage>
</organism>
<feature type="chain" id="PRO_5040730797" description="Ecp2 effector protein-like domain-containing protein" evidence="1">
    <location>
        <begin position="16"/>
        <end position="170"/>
    </location>
</feature>
<sequence length="170" mass="18992">MRYIVFLFMASAAFAWTVPGWERVFDTTHGVCGDTTWNNETPTGSADLKSCYVLLAKLNSTRRENGFELTGWKKGEDDYRYLAQGNDCVFEVRLIDHLRDDQTTPITFADMTDIVNDAIEKFSVPNEPCFGASGVMDCNDGEYSGKVGWRINGAKEIVGSTDCKKFPDSV</sequence>
<feature type="domain" description="Ecp2 effector protein-like" evidence="2">
    <location>
        <begin position="32"/>
        <end position="138"/>
    </location>
</feature>
<accession>A0A9W8N7U5</accession>
<dbReference type="AlphaFoldDB" id="A0A9W8N7U5"/>
<dbReference type="Pfam" id="PF14856">
    <property type="entry name" value="Hce2"/>
    <property type="match status" value="1"/>
</dbReference>
<dbReference type="EMBL" id="JANPWZ010002061">
    <property type="protein sequence ID" value="KAJ3561486.1"/>
    <property type="molecule type" value="Genomic_DNA"/>
</dbReference>
<evidence type="ECO:0000313" key="4">
    <source>
        <dbReference type="Proteomes" id="UP001148614"/>
    </source>
</evidence>
<proteinExistence type="predicted"/>
<feature type="signal peptide" evidence="1">
    <location>
        <begin position="1"/>
        <end position="15"/>
    </location>
</feature>
<evidence type="ECO:0000313" key="3">
    <source>
        <dbReference type="EMBL" id="KAJ3561486.1"/>
    </source>
</evidence>
<dbReference type="InterPro" id="IPR029226">
    <property type="entry name" value="Ecp2-like"/>
</dbReference>
<dbReference type="VEuPathDB" id="FungiDB:F4678DRAFT_53740"/>
<keyword evidence="4" id="KW-1185">Reference proteome</keyword>
<reference evidence="3" key="1">
    <citation type="submission" date="2022-07" db="EMBL/GenBank/DDBJ databases">
        <title>Genome Sequence of Xylaria arbuscula.</title>
        <authorList>
            <person name="Buettner E."/>
        </authorList>
    </citation>
    <scope>NUCLEOTIDE SEQUENCE</scope>
    <source>
        <strain evidence="3">VT107</strain>
    </source>
</reference>
<name>A0A9W8N7U5_9PEZI</name>
<dbReference type="Proteomes" id="UP001148614">
    <property type="component" value="Unassembled WGS sequence"/>
</dbReference>
<protein>
    <recommendedName>
        <fullName evidence="2">Ecp2 effector protein-like domain-containing protein</fullName>
    </recommendedName>
</protein>
<evidence type="ECO:0000259" key="2">
    <source>
        <dbReference type="Pfam" id="PF14856"/>
    </source>
</evidence>
<gene>
    <name evidence="3" type="ORF">NPX13_g8927</name>
</gene>
<keyword evidence="1" id="KW-0732">Signal</keyword>
<comment type="caution">
    <text evidence="3">The sequence shown here is derived from an EMBL/GenBank/DDBJ whole genome shotgun (WGS) entry which is preliminary data.</text>
</comment>
<evidence type="ECO:0000256" key="1">
    <source>
        <dbReference type="SAM" id="SignalP"/>
    </source>
</evidence>